<accession>A0A3B3RJ53</accession>
<feature type="domain" description="C2H2-type" evidence="3">
    <location>
        <begin position="228"/>
        <end position="253"/>
    </location>
</feature>
<dbReference type="InterPro" id="IPR013087">
    <property type="entry name" value="Znf_C2H2_type"/>
</dbReference>
<keyword evidence="1" id="KW-0479">Metal-binding</keyword>
<name>A0A3B3RJ53_9TELE</name>
<dbReference type="Proteomes" id="UP000261540">
    <property type="component" value="Unplaced"/>
</dbReference>
<feature type="compositionally biased region" description="Basic and acidic residues" evidence="2">
    <location>
        <begin position="152"/>
        <end position="162"/>
    </location>
</feature>
<dbReference type="AlphaFoldDB" id="A0A3B3RJ53"/>
<evidence type="ECO:0000256" key="2">
    <source>
        <dbReference type="SAM" id="MobiDB-lite"/>
    </source>
</evidence>
<reference evidence="4" key="2">
    <citation type="submission" date="2025-09" db="UniProtKB">
        <authorList>
            <consortium name="Ensembl"/>
        </authorList>
    </citation>
    <scope>IDENTIFICATION</scope>
</reference>
<sequence length="253" mass="27813">KREELTSAPCKVPRFRYVDFPSLHQCIRQLAVPPLDSWLARCPPPRRPTGAAPVAAKDGVPNFKYVDYPSLHHCIQQLSVPPLKTWSSELAQPQGHDGRTRAGSGAVKRDWDGQAKSNTRTSCPVREPGVSEVSPPHQRQVDPPKARPLSGSDRRCTQKEGAELPAGSLDLKPRPPCLGSSRTVAEENQESGADSRCLGPGSSRMQGAAQSERGPHPDELAWATVPECVCPFCQKMFADPEELKVHQRQHRDK</sequence>
<dbReference type="GeneTree" id="ENSGT00940000178676"/>
<evidence type="ECO:0000313" key="4">
    <source>
        <dbReference type="Ensembl" id="ENSPKIP00000018657.1"/>
    </source>
</evidence>
<protein>
    <submittedName>
        <fullName evidence="4">Si:ch211-284e13.6</fullName>
    </submittedName>
</protein>
<feature type="region of interest" description="Disordered" evidence="2">
    <location>
        <begin position="88"/>
        <end position="218"/>
    </location>
</feature>
<proteinExistence type="predicted"/>
<dbReference type="Ensembl" id="ENSPKIT00000035487.1">
    <property type="protein sequence ID" value="ENSPKIP00000018657.1"/>
    <property type="gene ID" value="ENSPKIG00000004148.1"/>
</dbReference>
<organism evidence="4 5">
    <name type="scientific">Paramormyrops kingsleyae</name>
    <dbReference type="NCBI Taxonomy" id="1676925"/>
    <lineage>
        <taxon>Eukaryota</taxon>
        <taxon>Metazoa</taxon>
        <taxon>Chordata</taxon>
        <taxon>Craniata</taxon>
        <taxon>Vertebrata</taxon>
        <taxon>Euteleostomi</taxon>
        <taxon>Actinopterygii</taxon>
        <taxon>Neopterygii</taxon>
        <taxon>Teleostei</taxon>
        <taxon>Osteoglossocephala</taxon>
        <taxon>Osteoglossomorpha</taxon>
        <taxon>Osteoglossiformes</taxon>
        <taxon>Mormyridae</taxon>
        <taxon>Paramormyrops</taxon>
    </lineage>
</organism>
<dbReference type="PROSITE" id="PS00028">
    <property type="entry name" value="ZINC_FINGER_C2H2_1"/>
    <property type="match status" value="1"/>
</dbReference>
<evidence type="ECO:0000256" key="1">
    <source>
        <dbReference type="PROSITE-ProRule" id="PRU00042"/>
    </source>
</evidence>
<keyword evidence="5" id="KW-1185">Reference proteome</keyword>
<dbReference type="GO" id="GO:0008270">
    <property type="term" value="F:zinc ion binding"/>
    <property type="evidence" value="ECO:0007669"/>
    <property type="project" value="UniProtKB-KW"/>
</dbReference>
<reference evidence="4" key="1">
    <citation type="submission" date="2025-08" db="UniProtKB">
        <authorList>
            <consortium name="Ensembl"/>
        </authorList>
    </citation>
    <scope>IDENTIFICATION</scope>
</reference>
<keyword evidence="1" id="KW-0863">Zinc-finger</keyword>
<evidence type="ECO:0000259" key="3">
    <source>
        <dbReference type="PROSITE" id="PS50157"/>
    </source>
</evidence>
<dbReference type="SMART" id="SM00355">
    <property type="entry name" value="ZnF_C2H2"/>
    <property type="match status" value="1"/>
</dbReference>
<evidence type="ECO:0000313" key="5">
    <source>
        <dbReference type="Proteomes" id="UP000261540"/>
    </source>
</evidence>
<dbReference type="PROSITE" id="PS50157">
    <property type="entry name" value="ZINC_FINGER_C2H2_2"/>
    <property type="match status" value="1"/>
</dbReference>
<keyword evidence="1" id="KW-0862">Zinc</keyword>